<evidence type="ECO:0000313" key="2">
    <source>
        <dbReference type="EMBL" id="KTC74797.1"/>
    </source>
</evidence>
<gene>
    <name evidence="2" type="ORF">Lboz_1196</name>
</gene>
<dbReference type="OrthoDB" id="5640429at2"/>
<feature type="chain" id="PRO_5006911295" description="Secreted protein" evidence="1">
    <location>
        <begin position="20"/>
        <end position="131"/>
    </location>
</feature>
<feature type="signal peptide" evidence="1">
    <location>
        <begin position="1"/>
        <end position="19"/>
    </location>
</feature>
<keyword evidence="1" id="KW-0732">Signal</keyword>
<dbReference type="Proteomes" id="UP000054695">
    <property type="component" value="Unassembled WGS sequence"/>
</dbReference>
<evidence type="ECO:0008006" key="4">
    <source>
        <dbReference type="Google" id="ProtNLM"/>
    </source>
</evidence>
<dbReference type="RefSeq" id="WP_058458865.1">
    <property type="nucleotide sequence ID" value="NZ_CAAAIY010000012.1"/>
</dbReference>
<dbReference type="PATRIC" id="fig|447.4.peg.1279"/>
<evidence type="ECO:0000313" key="3">
    <source>
        <dbReference type="Proteomes" id="UP000054695"/>
    </source>
</evidence>
<dbReference type="EMBL" id="LNXU01000013">
    <property type="protein sequence ID" value="KTC74797.1"/>
    <property type="molecule type" value="Genomic_DNA"/>
</dbReference>
<evidence type="ECO:0000256" key="1">
    <source>
        <dbReference type="SAM" id="SignalP"/>
    </source>
</evidence>
<keyword evidence="3" id="KW-1185">Reference proteome</keyword>
<accession>A0A0W0RV00</accession>
<reference evidence="2 3" key="1">
    <citation type="submission" date="2015-11" db="EMBL/GenBank/DDBJ databases">
        <title>Genomic analysis of 38 Legionella species identifies large and diverse effector repertoires.</title>
        <authorList>
            <person name="Burstein D."/>
            <person name="Amaro F."/>
            <person name="Zusman T."/>
            <person name="Lifshitz Z."/>
            <person name="Cohen O."/>
            <person name="Gilbert J.A."/>
            <person name="Pupko T."/>
            <person name="Shuman H.A."/>
            <person name="Segal G."/>
        </authorList>
    </citation>
    <scope>NUCLEOTIDE SEQUENCE [LARGE SCALE GENOMIC DNA]</scope>
    <source>
        <strain evidence="2 3">WIGA</strain>
    </source>
</reference>
<comment type="caution">
    <text evidence="2">The sequence shown here is derived from an EMBL/GenBank/DDBJ whole genome shotgun (WGS) entry which is preliminary data.</text>
</comment>
<sequence>MIKFYTFLLMGLIAGASFAKPCTSIHRSCLKLKNQHSLSAKIECNWLNEVTSSGHSQGSTQLDLGYGDGLGAPEPRQVSCKLTTGQTKQVFEFHNPYWGSLIEFNLVSEKQLEVHITDGWSPRETRYTFSW</sequence>
<name>A0A0W0RV00_LEGBO</name>
<dbReference type="AlphaFoldDB" id="A0A0W0RV00"/>
<organism evidence="2 3">
    <name type="scientific">Legionella bozemanae</name>
    <name type="common">Fluoribacter bozemanae</name>
    <dbReference type="NCBI Taxonomy" id="447"/>
    <lineage>
        <taxon>Bacteria</taxon>
        <taxon>Pseudomonadati</taxon>
        <taxon>Pseudomonadota</taxon>
        <taxon>Gammaproteobacteria</taxon>
        <taxon>Legionellales</taxon>
        <taxon>Legionellaceae</taxon>
        <taxon>Legionella</taxon>
    </lineage>
</organism>
<protein>
    <recommendedName>
        <fullName evidence="4">Secreted protein</fullName>
    </recommendedName>
</protein>
<proteinExistence type="predicted"/>